<dbReference type="InterPro" id="IPR029069">
    <property type="entry name" value="HotDog_dom_sf"/>
</dbReference>
<sequence length="158" mass="17366">MDTTALEGRRFEDVTVGEELPGADYPLTVYRLVMAAGANRDFNSIHHNTEYARRTGAPEMYANTQFLLGAWERCVRDWMGLAGQIRAVRGFRMRAFNTVGDTMRVRGEVKDARIDEEGRGVVEIAIRCENSGGVTVGPGVVEVVLPRRSEEGACGEGA</sequence>
<evidence type="ECO:0000313" key="2">
    <source>
        <dbReference type="Proteomes" id="UP001500266"/>
    </source>
</evidence>
<name>A0ABP7YW17_9ACTN</name>
<keyword evidence="2" id="KW-1185">Reference proteome</keyword>
<organism evidence="1 2">
    <name type="scientific">Actinomadura keratinilytica</name>
    <dbReference type="NCBI Taxonomy" id="547461"/>
    <lineage>
        <taxon>Bacteria</taxon>
        <taxon>Bacillati</taxon>
        <taxon>Actinomycetota</taxon>
        <taxon>Actinomycetes</taxon>
        <taxon>Streptosporangiales</taxon>
        <taxon>Thermomonosporaceae</taxon>
        <taxon>Actinomadura</taxon>
    </lineage>
</organism>
<dbReference type="EMBL" id="BAABDO010000040">
    <property type="protein sequence ID" value="GAA4142181.1"/>
    <property type="molecule type" value="Genomic_DNA"/>
</dbReference>
<gene>
    <name evidence="1" type="ORF">GCM10022416_30890</name>
</gene>
<dbReference type="Proteomes" id="UP001500266">
    <property type="component" value="Unassembled WGS sequence"/>
</dbReference>
<proteinExistence type="predicted"/>
<protein>
    <recommendedName>
        <fullName evidence="3">Acyl dehydratase</fullName>
    </recommendedName>
</protein>
<dbReference type="RefSeq" id="WP_345021929.1">
    <property type="nucleotide sequence ID" value="NZ_BAABDO010000040.1"/>
</dbReference>
<comment type="caution">
    <text evidence="1">The sequence shown here is derived from an EMBL/GenBank/DDBJ whole genome shotgun (WGS) entry which is preliminary data.</text>
</comment>
<reference evidence="2" key="1">
    <citation type="journal article" date="2019" name="Int. J. Syst. Evol. Microbiol.">
        <title>The Global Catalogue of Microorganisms (GCM) 10K type strain sequencing project: providing services to taxonomists for standard genome sequencing and annotation.</title>
        <authorList>
            <consortium name="The Broad Institute Genomics Platform"/>
            <consortium name="The Broad Institute Genome Sequencing Center for Infectious Disease"/>
            <person name="Wu L."/>
            <person name="Ma J."/>
        </authorList>
    </citation>
    <scope>NUCLEOTIDE SEQUENCE [LARGE SCALE GENOMIC DNA]</scope>
    <source>
        <strain evidence="2">JCM 17316</strain>
    </source>
</reference>
<accession>A0ABP7YW17</accession>
<evidence type="ECO:0000313" key="1">
    <source>
        <dbReference type="EMBL" id="GAA4142181.1"/>
    </source>
</evidence>
<dbReference type="Gene3D" id="3.10.129.10">
    <property type="entry name" value="Hotdog Thioesterase"/>
    <property type="match status" value="1"/>
</dbReference>
<evidence type="ECO:0008006" key="3">
    <source>
        <dbReference type="Google" id="ProtNLM"/>
    </source>
</evidence>
<dbReference type="SUPFAM" id="SSF54637">
    <property type="entry name" value="Thioesterase/thiol ester dehydrase-isomerase"/>
    <property type="match status" value="1"/>
</dbReference>